<dbReference type="InterPro" id="IPR015853">
    <property type="entry name" value="ABC_transpr_FbpC"/>
</dbReference>
<dbReference type="InterPro" id="IPR003593">
    <property type="entry name" value="AAA+_ATPase"/>
</dbReference>
<dbReference type="SMART" id="SM00382">
    <property type="entry name" value="AAA"/>
    <property type="match status" value="1"/>
</dbReference>
<keyword evidence="4 7" id="KW-0067">ATP-binding</keyword>
<evidence type="ECO:0000256" key="5">
    <source>
        <dbReference type="ARBA" id="ARBA00023136"/>
    </source>
</evidence>
<dbReference type="InterPro" id="IPR047641">
    <property type="entry name" value="ABC_transpr_MalK/UgpC-like"/>
</dbReference>
<dbReference type="InterPro" id="IPR027417">
    <property type="entry name" value="P-loop_NTPase"/>
</dbReference>
<dbReference type="PANTHER" id="PTHR43875:SF1">
    <property type="entry name" value="OSMOPROTECTIVE COMPOUNDS UPTAKE ATP-BINDING PROTEIN GGTA"/>
    <property type="match status" value="1"/>
</dbReference>
<comment type="caution">
    <text evidence="7">The sequence shown here is derived from an EMBL/GenBank/DDBJ whole genome shotgun (WGS) entry which is preliminary data.</text>
</comment>
<dbReference type="CDD" id="cd03259">
    <property type="entry name" value="ABC_Carb_Solutes_like"/>
    <property type="match status" value="1"/>
</dbReference>
<accession>A0ABP8C5K3</accession>
<gene>
    <name evidence="7" type="ORF">GCM10022254_36600</name>
</gene>
<evidence type="ECO:0000313" key="7">
    <source>
        <dbReference type="EMBL" id="GAA4233655.1"/>
    </source>
</evidence>
<keyword evidence="3" id="KW-0547">Nucleotide-binding</keyword>
<evidence type="ECO:0000259" key="6">
    <source>
        <dbReference type="PROSITE" id="PS50893"/>
    </source>
</evidence>
<dbReference type="Gene3D" id="3.40.50.300">
    <property type="entry name" value="P-loop containing nucleotide triphosphate hydrolases"/>
    <property type="match status" value="1"/>
</dbReference>
<sequence length="378" mass="40090">MAQIGITALTRAYSAANVVLDRIDLDVKEGELLGLLGPSGCGKSTLLRCVAGLDRPQAGRISIGDRTMTDPSARRFVPPEARNLGMVFQNYALWPHLSVAQNVAYPLRRRGVRGSALTGRVAEALALVGLPDAAKRRPGQLSGGQQQRVSIARAIVTEPSVLLFDEPLSNLDANLRRLLRREIRALHERTGTTALYVTHDQDEIGGLADRVAVLAGGRVAQLGTPREVFTLPASRQVAEFVGFDVFVPGVAVSVDGADCQVRVADRRVRAPHVGVTGPDRPVLVAARGRALTVRPAADDDANADDAGVLGTGRVTAVSRLGDGVEVEVDLPGVGTVVAVLGLDQDTPMERGRHVHVSCAELVVLPAEEGSARSRNRSH</sequence>
<reference evidence="8" key="1">
    <citation type="journal article" date="2019" name="Int. J. Syst. Evol. Microbiol.">
        <title>The Global Catalogue of Microorganisms (GCM) 10K type strain sequencing project: providing services to taxonomists for standard genome sequencing and annotation.</title>
        <authorList>
            <consortium name="The Broad Institute Genomics Platform"/>
            <consortium name="The Broad Institute Genome Sequencing Center for Infectious Disease"/>
            <person name="Wu L."/>
            <person name="Ma J."/>
        </authorList>
    </citation>
    <scope>NUCLEOTIDE SEQUENCE [LARGE SCALE GENOMIC DNA]</scope>
    <source>
        <strain evidence="8">JCM 17440</strain>
    </source>
</reference>
<keyword evidence="2" id="KW-1003">Cell membrane</keyword>
<organism evidence="7 8">
    <name type="scientific">Actinomadura meridiana</name>
    <dbReference type="NCBI Taxonomy" id="559626"/>
    <lineage>
        <taxon>Bacteria</taxon>
        <taxon>Bacillati</taxon>
        <taxon>Actinomycetota</taxon>
        <taxon>Actinomycetes</taxon>
        <taxon>Streptosporangiales</taxon>
        <taxon>Thermomonosporaceae</taxon>
        <taxon>Actinomadura</taxon>
    </lineage>
</organism>
<evidence type="ECO:0000256" key="2">
    <source>
        <dbReference type="ARBA" id="ARBA00022475"/>
    </source>
</evidence>
<dbReference type="EMBL" id="BAABAS010000007">
    <property type="protein sequence ID" value="GAA4233655.1"/>
    <property type="molecule type" value="Genomic_DNA"/>
</dbReference>
<dbReference type="RefSeq" id="WP_344898103.1">
    <property type="nucleotide sequence ID" value="NZ_BAABAS010000007.1"/>
</dbReference>
<dbReference type="Proteomes" id="UP001501710">
    <property type="component" value="Unassembled WGS sequence"/>
</dbReference>
<name>A0ABP8C5K3_9ACTN</name>
<dbReference type="PROSITE" id="PS50893">
    <property type="entry name" value="ABC_TRANSPORTER_2"/>
    <property type="match status" value="1"/>
</dbReference>
<dbReference type="Pfam" id="PF00005">
    <property type="entry name" value="ABC_tran"/>
    <property type="match status" value="1"/>
</dbReference>
<dbReference type="SUPFAM" id="SSF52540">
    <property type="entry name" value="P-loop containing nucleoside triphosphate hydrolases"/>
    <property type="match status" value="1"/>
</dbReference>
<dbReference type="PANTHER" id="PTHR43875">
    <property type="entry name" value="MALTODEXTRIN IMPORT ATP-BINDING PROTEIN MSMX"/>
    <property type="match status" value="1"/>
</dbReference>
<dbReference type="InterPro" id="IPR017871">
    <property type="entry name" value="ABC_transporter-like_CS"/>
</dbReference>
<keyword evidence="5" id="KW-0472">Membrane</keyword>
<dbReference type="GO" id="GO:0005524">
    <property type="term" value="F:ATP binding"/>
    <property type="evidence" value="ECO:0007669"/>
    <property type="project" value="UniProtKB-KW"/>
</dbReference>
<protein>
    <submittedName>
        <fullName evidence="7">ABC transporter ATP-binding protein</fullName>
    </submittedName>
</protein>
<evidence type="ECO:0000256" key="1">
    <source>
        <dbReference type="ARBA" id="ARBA00022448"/>
    </source>
</evidence>
<keyword evidence="1" id="KW-0813">Transport</keyword>
<keyword evidence="8" id="KW-1185">Reference proteome</keyword>
<dbReference type="InterPro" id="IPR003439">
    <property type="entry name" value="ABC_transporter-like_ATP-bd"/>
</dbReference>
<feature type="domain" description="ABC transporter" evidence="6">
    <location>
        <begin position="4"/>
        <end position="241"/>
    </location>
</feature>
<dbReference type="PROSITE" id="PS00211">
    <property type="entry name" value="ABC_TRANSPORTER_1"/>
    <property type="match status" value="1"/>
</dbReference>
<evidence type="ECO:0000256" key="4">
    <source>
        <dbReference type="ARBA" id="ARBA00022840"/>
    </source>
</evidence>
<proteinExistence type="predicted"/>
<evidence type="ECO:0000313" key="8">
    <source>
        <dbReference type="Proteomes" id="UP001501710"/>
    </source>
</evidence>
<evidence type="ECO:0000256" key="3">
    <source>
        <dbReference type="ARBA" id="ARBA00022741"/>
    </source>
</evidence>